<dbReference type="Pfam" id="PF14279">
    <property type="entry name" value="HNH_5"/>
    <property type="match status" value="1"/>
</dbReference>
<dbReference type="EMBL" id="JH660660">
    <property type="protein sequence ID" value="EIM32186.1"/>
    <property type="molecule type" value="Genomic_DNA"/>
</dbReference>
<dbReference type="Proteomes" id="UP000002786">
    <property type="component" value="Unassembled WGS sequence"/>
</dbReference>
<keyword evidence="3" id="KW-1185">Reference proteome</keyword>
<gene>
    <name evidence="2" type="ORF">PrebiDRAFT_0426</name>
</gene>
<protein>
    <recommendedName>
        <fullName evidence="1">HNH endonuclease 5 domain-containing protein</fullName>
    </recommendedName>
</protein>
<dbReference type="GeneID" id="78530450"/>
<feature type="domain" description="HNH endonuclease 5" evidence="1">
    <location>
        <begin position="41"/>
        <end position="83"/>
    </location>
</feature>
<organism evidence="2 3">
    <name type="scientific">Prevotella bivia DSM 20514</name>
    <dbReference type="NCBI Taxonomy" id="868129"/>
    <lineage>
        <taxon>Bacteria</taxon>
        <taxon>Pseudomonadati</taxon>
        <taxon>Bacteroidota</taxon>
        <taxon>Bacteroidia</taxon>
        <taxon>Bacteroidales</taxon>
        <taxon>Prevotellaceae</taxon>
        <taxon>Prevotella</taxon>
    </lineage>
</organism>
<dbReference type="RefSeq" id="WP_004335999.1">
    <property type="nucleotide sequence ID" value="NZ_JH660660.1"/>
</dbReference>
<name>I4Z7J4_9BACT</name>
<evidence type="ECO:0000313" key="3">
    <source>
        <dbReference type="Proteomes" id="UP000002786"/>
    </source>
</evidence>
<dbReference type="InterPro" id="IPR029471">
    <property type="entry name" value="HNH_5"/>
</dbReference>
<dbReference type="HOGENOM" id="CLU_062192_0_0_10"/>
<proteinExistence type="predicted"/>
<sequence>MINLNFETMLSELCKYYEEIVTYHLNEHKDTILTDSVVGKCRFCGGSVPNVTFDKVAHAIPHFIGNQTLKSKYECDTCNQLFSKYESQFAEFMKLHHVFAKVNKGGGKIPKYKNNSSEQSSISIDTNGFNIKCVEGEQLKVDLDINNKSFSVKGKRSYIPQYVYKALTKMALTIMPESELKYFEHTLSWLQGQRECGPGLKMIERLYQARFPFNSCMIFKRKNDNDDVPAYIFGLAYFNFFIQIPIPLCDKDFSKQRKSLTMPYIPTPLDEEKIPCFCGVKDLSSTEKAKDEDISMVFSFGAFEEMSRK</sequence>
<reference evidence="2 3" key="1">
    <citation type="submission" date="2012-02" db="EMBL/GenBank/DDBJ databases">
        <title>Improved High-Quality Draft genome of Prevotella bivia DSM 20514.</title>
        <authorList>
            <consortium name="US DOE Joint Genome Institute (JGI-PGF)"/>
            <person name="Lucas S."/>
            <person name="Copeland A."/>
            <person name="Lapidus A."/>
            <person name="Bruce D."/>
            <person name="Goodwin L."/>
            <person name="Pitluck S."/>
            <person name="Peters L."/>
            <person name="Mikhailova N."/>
            <person name="Munk A.C.C."/>
            <person name="Kyrpides N."/>
            <person name="Mavromatis K."/>
            <person name="Detter J.C."/>
            <person name="Han C."/>
            <person name="Land M."/>
            <person name="Hauser L."/>
            <person name="Markowitz V."/>
            <person name="Cheng J.-F."/>
            <person name="Hugenholtz P."/>
            <person name="Woyke T."/>
            <person name="Wu D."/>
            <person name="Gronow S."/>
            <person name="Wellnitz S."/>
            <person name="Brambilla E."/>
            <person name="Klenk H.-P."/>
            <person name="Eisen J.A."/>
        </authorList>
    </citation>
    <scope>NUCLEOTIDE SEQUENCE [LARGE SCALE GENOMIC DNA]</scope>
    <source>
        <strain evidence="2 3">DSM 20514</strain>
    </source>
</reference>
<accession>I4Z7J4</accession>
<evidence type="ECO:0000313" key="2">
    <source>
        <dbReference type="EMBL" id="EIM32186.1"/>
    </source>
</evidence>
<evidence type="ECO:0000259" key="1">
    <source>
        <dbReference type="Pfam" id="PF14279"/>
    </source>
</evidence>
<dbReference type="AlphaFoldDB" id="I4Z7J4"/>